<dbReference type="InterPro" id="IPR044066">
    <property type="entry name" value="TRIAD_supradom"/>
</dbReference>
<dbReference type="PANTHER" id="PTHR21328">
    <property type="entry name" value="POLY ADP-RIBOSE POLYMERASE FAMILY, MEMBER PARP"/>
    <property type="match status" value="1"/>
</dbReference>
<feature type="compositionally biased region" description="Basic and acidic residues" evidence="10">
    <location>
        <begin position="135"/>
        <end position="149"/>
    </location>
</feature>
<keyword evidence="5" id="KW-0677">Repeat</keyword>
<dbReference type="SUPFAM" id="SSF57850">
    <property type="entry name" value="RING/U-box"/>
    <property type="match status" value="1"/>
</dbReference>
<dbReference type="InterPro" id="IPR002867">
    <property type="entry name" value="IBR_dom"/>
</dbReference>
<feature type="compositionally biased region" description="Low complexity" evidence="10">
    <location>
        <begin position="81"/>
        <end position="98"/>
    </location>
</feature>
<keyword evidence="1" id="KW-0328">Glycosyltransferase</keyword>
<feature type="compositionally biased region" description="Low complexity" evidence="10">
    <location>
        <begin position="217"/>
        <end position="229"/>
    </location>
</feature>
<evidence type="ECO:0000256" key="5">
    <source>
        <dbReference type="ARBA" id="ARBA00022737"/>
    </source>
</evidence>
<feature type="compositionally biased region" description="Basic residues" evidence="10">
    <location>
        <begin position="114"/>
        <end position="123"/>
    </location>
</feature>
<comment type="caution">
    <text evidence="12">The sequence shown here is derived from an EMBL/GenBank/DDBJ whole genome shotgun (WGS) entry which is preliminary data.</text>
</comment>
<dbReference type="InterPro" id="IPR051838">
    <property type="entry name" value="ARTD_PARP"/>
</dbReference>
<name>A0ABQ8XI48_9EUKA</name>
<accession>A0ABQ8XI48</accession>
<dbReference type="SMART" id="SM00647">
    <property type="entry name" value="IBR"/>
    <property type="match status" value="1"/>
</dbReference>
<organism evidence="12 13">
    <name type="scientific">Anaeramoeba flamelloides</name>
    <dbReference type="NCBI Taxonomy" id="1746091"/>
    <lineage>
        <taxon>Eukaryota</taxon>
        <taxon>Metamonada</taxon>
        <taxon>Anaeramoebidae</taxon>
        <taxon>Anaeramoeba</taxon>
    </lineage>
</organism>
<dbReference type="InterPro" id="IPR041400">
    <property type="entry name" value="PARP16_N"/>
</dbReference>
<feature type="region of interest" description="Disordered" evidence="10">
    <location>
        <begin position="33"/>
        <end position="162"/>
    </location>
</feature>
<evidence type="ECO:0000256" key="2">
    <source>
        <dbReference type="ARBA" id="ARBA00022679"/>
    </source>
</evidence>
<dbReference type="PROSITE" id="PS51873">
    <property type="entry name" value="TRIAD"/>
    <property type="match status" value="1"/>
</dbReference>
<evidence type="ECO:0000256" key="4">
    <source>
        <dbReference type="ARBA" id="ARBA00022723"/>
    </source>
</evidence>
<dbReference type="EMBL" id="JAOAOG010000294">
    <property type="protein sequence ID" value="KAJ6232179.1"/>
    <property type="molecule type" value="Genomic_DNA"/>
</dbReference>
<dbReference type="Proteomes" id="UP001150062">
    <property type="component" value="Unassembled WGS sequence"/>
</dbReference>
<dbReference type="Pfam" id="PF01485">
    <property type="entry name" value="IBR"/>
    <property type="match status" value="1"/>
</dbReference>
<keyword evidence="3" id="KW-0548">Nucleotidyltransferase</keyword>
<feature type="compositionally biased region" description="Basic and acidic residues" evidence="10">
    <location>
        <begin position="203"/>
        <end position="216"/>
    </location>
</feature>
<protein>
    <submittedName>
        <fullName evidence="12">Poly adp-ribose polymerase family</fullName>
    </submittedName>
</protein>
<dbReference type="Pfam" id="PF00644">
    <property type="entry name" value="PARP"/>
    <property type="match status" value="1"/>
</dbReference>
<keyword evidence="4" id="KW-0479">Metal-binding</keyword>
<keyword evidence="9" id="KW-0520">NAD</keyword>
<evidence type="ECO:0000313" key="13">
    <source>
        <dbReference type="Proteomes" id="UP001150062"/>
    </source>
</evidence>
<evidence type="ECO:0000256" key="10">
    <source>
        <dbReference type="SAM" id="MobiDB-lite"/>
    </source>
</evidence>
<gene>
    <name evidence="12" type="ORF">M0813_05098</name>
</gene>
<feature type="compositionally biased region" description="Low complexity" evidence="10">
    <location>
        <begin position="37"/>
        <end position="71"/>
    </location>
</feature>
<dbReference type="Pfam" id="PF18084">
    <property type="entry name" value="ARTD15_N"/>
    <property type="match status" value="1"/>
</dbReference>
<evidence type="ECO:0000256" key="8">
    <source>
        <dbReference type="ARBA" id="ARBA00022833"/>
    </source>
</evidence>
<evidence type="ECO:0000256" key="6">
    <source>
        <dbReference type="ARBA" id="ARBA00022771"/>
    </source>
</evidence>
<keyword evidence="6" id="KW-0863">Zinc-finger</keyword>
<sequence>MFTYNYNDDNFGGIDQDEDYLLALKLQEQEQELFIRNQNQNQEKNNKKSGNSSEEKSSSSTSSSSSSSPSSSPSPSPSPSPSSSSSSSSDTNSNSEQSGNGTTSDEESIFQTKKEKKNKKLDHHKSGFGDSLKPQPEEGSKHQQDKDNFHMTTTNTNIFNENDQDEDFKLALKLQQQEQELFLMSQKQKQKPKKKTFQNQNEKNNKKSGDSSEEKSSSSSGNSSYSDTSPDSEESGNEKTYDNYDIFQNKEDEDFRKSQILAWQLRQTELSRQQQTYYCVLCEEEHPNIEYLQLSCSHKMCPERAQIYILEMTEQKKDLNCPGCKKIKVTTPIEPIDLEQLGIDKQEAQDLFLSLLVKRNPTHYCYCPNPNCLKVMEHQQNLRIQCPYCQSVFCRSCLVEWHEGLTCDEYYNQKSFGDGLFNMVMKKPGIVDFIISTAYIAINSPRSQDIVNPFPVMFENNNKRNVNALKTCINSLPSVDEMQRAKSEIDLRQILENANTNCYQFLRWLIVTNKLEIEKIHPNNQIQQFQTQEQWKLVSPNKDREQLFTQKKNEVGRSLFCFHGSPAENWYCIMRIGLKNYSRTKFQLHGAARGAGIYLAQNPHTSRGYCKTKNNWPRSILKKQTFHCIAMCEVIPDGSFNKGAVMVVKNENLVRIRCLFVNFNNLPTIPTNSDEVHQKLNQIFGHDPQRYGFDYINNPNNRIIRQNRTNTYKRKNRNINNTFNRKY</sequence>
<dbReference type="InterPro" id="IPR012317">
    <property type="entry name" value="Poly(ADP-ribose)pol_cat_dom"/>
</dbReference>
<dbReference type="Gene3D" id="3.90.228.10">
    <property type="match status" value="1"/>
</dbReference>
<keyword evidence="7" id="KW-0833">Ubl conjugation pathway</keyword>
<proteinExistence type="predicted"/>
<keyword evidence="13" id="KW-1185">Reference proteome</keyword>
<dbReference type="SUPFAM" id="SSF56399">
    <property type="entry name" value="ADP-ribosylation"/>
    <property type="match status" value="1"/>
</dbReference>
<evidence type="ECO:0000256" key="9">
    <source>
        <dbReference type="ARBA" id="ARBA00023027"/>
    </source>
</evidence>
<keyword evidence="8" id="KW-0862">Zinc</keyword>
<evidence type="ECO:0000256" key="1">
    <source>
        <dbReference type="ARBA" id="ARBA00022676"/>
    </source>
</evidence>
<evidence type="ECO:0000259" key="11">
    <source>
        <dbReference type="PROSITE" id="PS51873"/>
    </source>
</evidence>
<reference evidence="12" key="1">
    <citation type="submission" date="2022-08" db="EMBL/GenBank/DDBJ databases">
        <title>Novel sulfate-reducing endosymbionts in the free-living metamonad Anaeramoeba.</title>
        <authorList>
            <person name="Jerlstrom-Hultqvist J."/>
            <person name="Cepicka I."/>
            <person name="Gallot-Lavallee L."/>
            <person name="Salas-Leiva D."/>
            <person name="Curtis B.A."/>
            <person name="Zahonova K."/>
            <person name="Pipaliya S."/>
            <person name="Dacks J."/>
            <person name="Roger A.J."/>
        </authorList>
    </citation>
    <scope>NUCLEOTIDE SEQUENCE</scope>
    <source>
        <strain evidence="12">Schooner1</strain>
    </source>
</reference>
<feature type="domain" description="RING-type" evidence="11">
    <location>
        <begin position="275"/>
        <end position="506"/>
    </location>
</feature>
<evidence type="ECO:0000256" key="7">
    <source>
        <dbReference type="ARBA" id="ARBA00022786"/>
    </source>
</evidence>
<keyword evidence="2" id="KW-0808">Transferase</keyword>
<evidence type="ECO:0000256" key="3">
    <source>
        <dbReference type="ARBA" id="ARBA00022695"/>
    </source>
</evidence>
<evidence type="ECO:0000313" key="12">
    <source>
        <dbReference type="EMBL" id="KAJ6232179.1"/>
    </source>
</evidence>
<feature type="compositionally biased region" description="Polar residues" evidence="10">
    <location>
        <begin position="150"/>
        <end position="161"/>
    </location>
</feature>
<feature type="region of interest" description="Disordered" evidence="10">
    <location>
        <begin position="186"/>
        <end position="241"/>
    </location>
</feature>